<keyword evidence="11" id="KW-1185">Reference proteome</keyword>
<reference evidence="10 11" key="1">
    <citation type="submission" date="2020-09" db="EMBL/GenBank/DDBJ databases">
        <title>Complete genome sequence of an Arctic sea ice bacterium Marinomonas arctica BSI20414.</title>
        <authorList>
            <person name="Liao L."/>
            <person name="Chen B."/>
        </authorList>
    </citation>
    <scope>NUCLEOTIDE SEQUENCE [LARGE SCALE GENOMIC DNA]</scope>
    <source>
        <strain evidence="10 11">BSI20414</strain>
    </source>
</reference>
<dbReference type="InterPro" id="IPR050930">
    <property type="entry name" value="MFS_Vesicular_Transporter"/>
</dbReference>
<feature type="transmembrane region" description="Helical" evidence="8">
    <location>
        <begin position="246"/>
        <end position="263"/>
    </location>
</feature>
<evidence type="ECO:0000259" key="9">
    <source>
        <dbReference type="PROSITE" id="PS50850"/>
    </source>
</evidence>
<feature type="transmembrane region" description="Helical" evidence="8">
    <location>
        <begin position="142"/>
        <end position="161"/>
    </location>
</feature>
<dbReference type="RefSeq" id="WP_111606106.1">
    <property type="nucleotide sequence ID" value="NZ_BMLJ01000003.1"/>
</dbReference>
<dbReference type="PROSITE" id="PS50850">
    <property type="entry name" value="MFS"/>
    <property type="match status" value="1"/>
</dbReference>
<feature type="transmembrane region" description="Helical" evidence="8">
    <location>
        <begin position="167"/>
        <end position="186"/>
    </location>
</feature>
<evidence type="ECO:0000256" key="1">
    <source>
        <dbReference type="ARBA" id="ARBA00003279"/>
    </source>
</evidence>
<dbReference type="InterPro" id="IPR020846">
    <property type="entry name" value="MFS_dom"/>
</dbReference>
<gene>
    <name evidence="10" type="ORF">IBG28_08320</name>
</gene>
<feature type="transmembrane region" description="Helical" evidence="8">
    <location>
        <begin position="331"/>
        <end position="352"/>
    </location>
</feature>
<evidence type="ECO:0000256" key="5">
    <source>
        <dbReference type="ARBA" id="ARBA00022692"/>
    </source>
</evidence>
<dbReference type="KEGG" id="mard:IBG28_08320"/>
<accession>A0A7H1JAS8</accession>
<comment type="similarity">
    <text evidence="3">Belongs to the major facilitator superfamily. TCR/Tet family.</text>
</comment>
<feature type="transmembrane region" description="Helical" evidence="8">
    <location>
        <begin position="364"/>
        <end position="383"/>
    </location>
</feature>
<feature type="transmembrane region" description="Helical" evidence="8">
    <location>
        <begin position="270"/>
        <end position="290"/>
    </location>
</feature>
<dbReference type="Proteomes" id="UP000516370">
    <property type="component" value="Chromosome"/>
</dbReference>
<dbReference type="InterPro" id="IPR005829">
    <property type="entry name" value="Sugar_transporter_CS"/>
</dbReference>
<sequence length="393" mass="41978">MKINLLEPKVLCLLLISTLTVMSNATIAPALPGLANEFSGTPSADLLVKMLLPIPALFVVIFAPLLGWTADRFGRRKQIIIATIVFAIAGASGAQLQGLEAIIISRAILGICVAGLMTGITALIADYFSGQQRSQFMGLQQAFSNIGGILFIITAGYLASINARLPFYIYAVSILLVPLIYLAILDNKRVHQQNSNPQNKTDNPWKTPLFSCSFLLFCHLIVFYILPTQIPFFMADIGITDPAKSGLAIGMGTLTAAITGVFFGKLVTKIQSYGVALIGFTSMSIGMLVLSQATSFSLVVLGCGLMGVCMGLVMPNFMVKGMEFVPINKRGLASGVLTSSVFIGQFVSPFINSALISKLGYSDFYMVAGAFTLVLALISVNTLKKQSTLATPF</sequence>
<evidence type="ECO:0000313" key="10">
    <source>
        <dbReference type="EMBL" id="QNT07594.1"/>
    </source>
</evidence>
<dbReference type="OrthoDB" id="9812221at2"/>
<organism evidence="10 11">
    <name type="scientific">Marinomonas arctica</name>
    <dbReference type="NCBI Taxonomy" id="383750"/>
    <lineage>
        <taxon>Bacteria</taxon>
        <taxon>Pseudomonadati</taxon>
        <taxon>Pseudomonadota</taxon>
        <taxon>Gammaproteobacteria</taxon>
        <taxon>Oceanospirillales</taxon>
        <taxon>Oceanospirillaceae</taxon>
        <taxon>Marinomonas</taxon>
    </lineage>
</organism>
<dbReference type="AlphaFoldDB" id="A0A7H1JAS8"/>
<comment type="subcellular location">
    <subcellularLocation>
        <location evidence="2">Membrane</location>
        <topology evidence="2">Multi-pass membrane protein</topology>
    </subcellularLocation>
</comment>
<dbReference type="SUPFAM" id="SSF103473">
    <property type="entry name" value="MFS general substrate transporter"/>
    <property type="match status" value="1"/>
</dbReference>
<feature type="domain" description="Major facilitator superfamily (MFS) profile" evidence="9">
    <location>
        <begin position="9"/>
        <end position="387"/>
    </location>
</feature>
<dbReference type="InterPro" id="IPR036259">
    <property type="entry name" value="MFS_trans_sf"/>
</dbReference>
<dbReference type="GO" id="GO:0022857">
    <property type="term" value="F:transmembrane transporter activity"/>
    <property type="evidence" value="ECO:0007669"/>
    <property type="project" value="InterPro"/>
</dbReference>
<feature type="transmembrane region" description="Helical" evidence="8">
    <location>
        <begin position="46"/>
        <end position="67"/>
    </location>
</feature>
<dbReference type="PROSITE" id="PS00216">
    <property type="entry name" value="SUGAR_TRANSPORT_1"/>
    <property type="match status" value="1"/>
</dbReference>
<proteinExistence type="inferred from homology"/>
<comment type="function">
    <text evidence="1">Resistance to tetracycline by an active tetracycline efflux. This is an energy-dependent process that decreases the accumulation of the antibiotic in whole cells. This protein functions as a metal-tetracycline/H(+) antiporter.</text>
</comment>
<evidence type="ECO:0000256" key="3">
    <source>
        <dbReference type="ARBA" id="ARBA00007520"/>
    </source>
</evidence>
<dbReference type="PRINTS" id="PR01035">
    <property type="entry name" value="TCRTETA"/>
</dbReference>
<feature type="transmembrane region" description="Helical" evidence="8">
    <location>
        <begin position="103"/>
        <end position="130"/>
    </location>
</feature>
<dbReference type="PANTHER" id="PTHR23506:SF23">
    <property type="entry name" value="GH10249P"/>
    <property type="match status" value="1"/>
</dbReference>
<evidence type="ECO:0000256" key="6">
    <source>
        <dbReference type="ARBA" id="ARBA00022989"/>
    </source>
</evidence>
<evidence type="ECO:0000256" key="2">
    <source>
        <dbReference type="ARBA" id="ARBA00004141"/>
    </source>
</evidence>
<protein>
    <submittedName>
        <fullName evidence="10">MFS transporter</fullName>
    </submittedName>
</protein>
<dbReference type="Pfam" id="PF07690">
    <property type="entry name" value="MFS_1"/>
    <property type="match status" value="1"/>
</dbReference>
<evidence type="ECO:0000256" key="4">
    <source>
        <dbReference type="ARBA" id="ARBA00022448"/>
    </source>
</evidence>
<keyword evidence="6 8" id="KW-1133">Transmembrane helix</keyword>
<dbReference type="EMBL" id="CP061081">
    <property type="protein sequence ID" value="QNT07594.1"/>
    <property type="molecule type" value="Genomic_DNA"/>
</dbReference>
<keyword evidence="7 8" id="KW-0472">Membrane</keyword>
<evidence type="ECO:0000256" key="7">
    <source>
        <dbReference type="ARBA" id="ARBA00023136"/>
    </source>
</evidence>
<feature type="transmembrane region" description="Helical" evidence="8">
    <location>
        <begin position="207"/>
        <end position="226"/>
    </location>
</feature>
<evidence type="ECO:0000256" key="8">
    <source>
        <dbReference type="SAM" id="Phobius"/>
    </source>
</evidence>
<keyword evidence="5 8" id="KW-0812">Transmembrane</keyword>
<dbReference type="InterPro" id="IPR011701">
    <property type="entry name" value="MFS"/>
</dbReference>
<evidence type="ECO:0000313" key="11">
    <source>
        <dbReference type="Proteomes" id="UP000516370"/>
    </source>
</evidence>
<feature type="transmembrane region" description="Helical" evidence="8">
    <location>
        <begin position="79"/>
        <end position="97"/>
    </location>
</feature>
<dbReference type="Gene3D" id="1.20.1250.20">
    <property type="entry name" value="MFS general substrate transporter like domains"/>
    <property type="match status" value="1"/>
</dbReference>
<feature type="transmembrane region" description="Helical" evidence="8">
    <location>
        <begin position="296"/>
        <end position="319"/>
    </location>
</feature>
<dbReference type="GO" id="GO:0016020">
    <property type="term" value="C:membrane"/>
    <property type="evidence" value="ECO:0007669"/>
    <property type="project" value="UniProtKB-SubCell"/>
</dbReference>
<dbReference type="CDD" id="cd17473">
    <property type="entry name" value="MFS_arabinose_efflux_permease_like"/>
    <property type="match status" value="1"/>
</dbReference>
<keyword evidence="4" id="KW-0813">Transport</keyword>
<dbReference type="PANTHER" id="PTHR23506">
    <property type="entry name" value="GH10249P"/>
    <property type="match status" value="1"/>
</dbReference>
<name>A0A7H1JAS8_9GAMM</name>
<dbReference type="InterPro" id="IPR001958">
    <property type="entry name" value="Tet-R_TetA/multi-R_MdtG-like"/>
</dbReference>